<dbReference type="GO" id="GO:0004640">
    <property type="term" value="F:phosphoribosylanthranilate isomerase activity"/>
    <property type="evidence" value="ECO:0007669"/>
    <property type="project" value="UniProtKB-UniRule"/>
</dbReference>
<dbReference type="PANTHER" id="PTHR42894:SF1">
    <property type="entry name" value="N-(5'-PHOSPHORIBOSYL)ANTHRANILATE ISOMERASE"/>
    <property type="match status" value="1"/>
</dbReference>
<keyword evidence="7 9" id="KW-0057">Aromatic amino acid biosynthesis</keyword>
<proteinExistence type="inferred from homology"/>
<protein>
    <recommendedName>
        <fullName evidence="4 9">N-(5'-phosphoribosyl)anthranilate isomerase</fullName>
        <shortName evidence="9">PRAI</shortName>
        <ecNumber evidence="3 9">5.3.1.24</ecNumber>
    </recommendedName>
</protein>
<dbReference type="AlphaFoldDB" id="A0A4R3KS21"/>
<evidence type="ECO:0000256" key="8">
    <source>
        <dbReference type="ARBA" id="ARBA00023235"/>
    </source>
</evidence>
<keyword evidence="6 9" id="KW-0822">Tryptophan biosynthesis</keyword>
<dbReference type="InterPro" id="IPR013785">
    <property type="entry name" value="Aldolase_TIM"/>
</dbReference>
<evidence type="ECO:0000256" key="4">
    <source>
        <dbReference type="ARBA" id="ARBA00022272"/>
    </source>
</evidence>
<comment type="similarity">
    <text evidence="9">Belongs to the TrpF family.</text>
</comment>
<dbReference type="EC" id="5.3.1.24" evidence="3 9"/>
<evidence type="ECO:0000256" key="3">
    <source>
        <dbReference type="ARBA" id="ARBA00012572"/>
    </source>
</evidence>
<dbReference type="Gene3D" id="3.20.20.70">
    <property type="entry name" value="Aldolase class I"/>
    <property type="match status" value="1"/>
</dbReference>
<dbReference type="InterPro" id="IPR044643">
    <property type="entry name" value="TrpF_fam"/>
</dbReference>
<comment type="pathway">
    <text evidence="2 9">Amino-acid biosynthesis; L-tryptophan biosynthesis; L-tryptophan from chorismate: step 3/5.</text>
</comment>
<evidence type="ECO:0000259" key="10">
    <source>
        <dbReference type="Pfam" id="PF00697"/>
    </source>
</evidence>
<keyword evidence="12" id="KW-1185">Reference proteome</keyword>
<dbReference type="Pfam" id="PF00697">
    <property type="entry name" value="PRAI"/>
    <property type="match status" value="1"/>
</dbReference>
<evidence type="ECO:0000256" key="1">
    <source>
        <dbReference type="ARBA" id="ARBA00001164"/>
    </source>
</evidence>
<evidence type="ECO:0000313" key="11">
    <source>
        <dbReference type="EMBL" id="TCS87844.1"/>
    </source>
</evidence>
<dbReference type="InterPro" id="IPR011060">
    <property type="entry name" value="RibuloseP-bd_barrel"/>
</dbReference>
<reference evidence="11 12" key="1">
    <citation type="submission" date="2019-03" db="EMBL/GenBank/DDBJ databases">
        <title>Genomic Encyclopedia of Type Strains, Phase IV (KMG-IV): sequencing the most valuable type-strain genomes for metagenomic binning, comparative biology and taxonomic classification.</title>
        <authorList>
            <person name="Goeker M."/>
        </authorList>
    </citation>
    <scope>NUCLEOTIDE SEQUENCE [LARGE SCALE GENOMIC DNA]</scope>
    <source>
        <strain evidence="11 12">DSM 21100</strain>
    </source>
</reference>
<dbReference type="PANTHER" id="PTHR42894">
    <property type="entry name" value="N-(5'-PHOSPHORIBOSYL)ANTHRANILATE ISOMERASE"/>
    <property type="match status" value="1"/>
</dbReference>
<dbReference type="Proteomes" id="UP000295807">
    <property type="component" value="Unassembled WGS sequence"/>
</dbReference>
<evidence type="ECO:0000256" key="2">
    <source>
        <dbReference type="ARBA" id="ARBA00004664"/>
    </source>
</evidence>
<dbReference type="HAMAP" id="MF_00135">
    <property type="entry name" value="PRAI"/>
    <property type="match status" value="1"/>
</dbReference>
<evidence type="ECO:0000313" key="12">
    <source>
        <dbReference type="Proteomes" id="UP000295807"/>
    </source>
</evidence>
<name>A0A4R3KS21_9SPHI</name>
<evidence type="ECO:0000256" key="7">
    <source>
        <dbReference type="ARBA" id="ARBA00023141"/>
    </source>
</evidence>
<keyword evidence="8 9" id="KW-0413">Isomerase</keyword>
<organism evidence="11 12">
    <name type="scientific">Anseongella ginsenosidimutans</name>
    <dbReference type="NCBI Taxonomy" id="496056"/>
    <lineage>
        <taxon>Bacteria</taxon>
        <taxon>Pseudomonadati</taxon>
        <taxon>Bacteroidota</taxon>
        <taxon>Sphingobacteriia</taxon>
        <taxon>Sphingobacteriales</taxon>
        <taxon>Sphingobacteriaceae</taxon>
        <taxon>Anseongella</taxon>
    </lineage>
</organism>
<feature type="domain" description="N-(5'phosphoribosyl) anthranilate isomerase (PRAI)" evidence="10">
    <location>
        <begin position="7"/>
        <end position="193"/>
    </location>
</feature>
<dbReference type="EMBL" id="SMAD01000004">
    <property type="protein sequence ID" value="TCS87844.1"/>
    <property type="molecule type" value="Genomic_DNA"/>
</dbReference>
<evidence type="ECO:0000256" key="6">
    <source>
        <dbReference type="ARBA" id="ARBA00022822"/>
    </source>
</evidence>
<dbReference type="InterPro" id="IPR001240">
    <property type="entry name" value="PRAI_dom"/>
</dbReference>
<evidence type="ECO:0000256" key="5">
    <source>
        <dbReference type="ARBA" id="ARBA00022605"/>
    </source>
</evidence>
<accession>A0A4R3KS21</accession>
<dbReference type="GO" id="GO:0000162">
    <property type="term" value="P:L-tryptophan biosynthetic process"/>
    <property type="evidence" value="ECO:0007669"/>
    <property type="project" value="UniProtKB-UniRule"/>
</dbReference>
<keyword evidence="5 9" id="KW-0028">Amino-acid biosynthesis</keyword>
<sequence length="201" mass="22442">MRGAENIREAAILRPDYMGFIYYRKSPRYVGDNFKPVWGPEMEGVRKTAVFVNEPLESVQEIVNCLQFEAVQLHGEESPAYCGELKQAGMEVLKAFGIAPGFDFRQLEAYEQVADFFLFDAKTSAYGGSGKSFAWEQLMEYTGSKPFFLSGGLDTDNVKLAVDAAAELPLYALDLNSRFESAPGVKNIQKLTEAIRLIKQP</sequence>
<comment type="catalytic activity">
    <reaction evidence="1 9">
        <text>N-(5-phospho-beta-D-ribosyl)anthranilate = 1-(2-carboxyphenylamino)-1-deoxy-D-ribulose 5-phosphate</text>
        <dbReference type="Rhea" id="RHEA:21540"/>
        <dbReference type="ChEBI" id="CHEBI:18277"/>
        <dbReference type="ChEBI" id="CHEBI:58613"/>
        <dbReference type="EC" id="5.3.1.24"/>
    </reaction>
</comment>
<dbReference type="SUPFAM" id="SSF51366">
    <property type="entry name" value="Ribulose-phoshate binding barrel"/>
    <property type="match status" value="1"/>
</dbReference>
<comment type="caution">
    <text evidence="11">The sequence shown here is derived from an EMBL/GenBank/DDBJ whole genome shotgun (WGS) entry which is preliminary data.</text>
</comment>
<dbReference type="UniPathway" id="UPA00035">
    <property type="reaction ID" value="UER00042"/>
</dbReference>
<dbReference type="CDD" id="cd00405">
    <property type="entry name" value="PRAI"/>
    <property type="match status" value="1"/>
</dbReference>
<gene>
    <name evidence="9" type="primary">trpF</name>
    <name evidence="11" type="ORF">EDD80_104195</name>
</gene>
<evidence type="ECO:0000256" key="9">
    <source>
        <dbReference type="HAMAP-Rule" id="MF_00135"/>
    </source>
</evidence>